<dbReference type="OrthoDB" id="2001094at2"/>
<gene>
    <name evidence="2" type="ORF">D5281_07695</name>
</gene>
<proteinExistence type="predicted"/>
<keyword evidence="3" id="KW-1185">Reference proteome</keyword>
<dbReference type="AlphaFoldDB" id="A0A9X5BET1"/>
<comment type="caution">
    <text evidence="2">The sequence shown here is derived from an EMBL/GenBank/DDBJ whole genome shotgun (WGS) entry which is preliminary data.</text>
</comment>
<evidence type="ECO:0000313" key="3">
    <source>
        <dbReference type="Proteomes" id="UP001154420"/>
    </source>
</evidence>
<dbReference type="EMBL" id="QZDT01000008">
    <property type="protein sequence ID" value="NBJ92478.1"/>
    <property type="molecule type" value="Genomic_DNA"/>
</dbReference>
<evidence type="ECO:0000313" key="2">
    <source>
        <dbReference type="EMBL" id="NBJ92478.1"/>
    </source>
</evidence>
<organism evidence="2 3">
    <name type="scientific">Parablautia muri</name>
    <dbReference type="NCBI Taxonomy" id="2320879"/>
    <lineage>
        <taxon>Bacteria</taxon>
        <taxon>Bacillati</taxon>
        <taxon>Bacillota</taxon>
        <taxon>Clostridia</taxon>
        <taxon>Lachnospirales</taxon>
        <taxon>Lachnospiraceae</taxon>
        <taxon>Parablautia</taxon>
    </lineage>
</organism>
<reference evidence="2" key="1">
    <citation type="submission" date="2018-09" db="EMBL/GenBank/DDBJ databases">
        <title>Murine metabolic-syndrome-specific gut microbial biobank.</title>
        <authorList>
            <person name="Liu C."/>
        </authorList>
    </citation>
    <scope>NUCLEOTIDE SEQUENCE</scope>
    <source>
        <strain evidence="2">D42-62</strain>
    </source>
</reference>
<dbReference type="Proteomes" id="UP001154420">
    <property type="component" value="Unassembled WGS sequence"/>
</dbReference>
<sequence length="253" mass="26944">MKMKKLLALALAGTMLASMSMVAFAAEPPASTGDVLDILGKDYPDLGAESVDSPYQDGDRWIYPVYDSCGNSLGYYWIRVNTGEVGKSETKADREAKAEALAAEAMGIPLSTIYAARADGKEIGEYISNSVCKVDGIDEVTPVAQGGNVIVDGEETNITFTIDKAYYAYTAYAKAQAAAVGGTAINVVDVKAPVRFSNAEVNFFTPGVTADQNIQIYQYANGAWASVDVKEVREDHVVANLTAPGVLVFVKVQ</sequence>
<accession>A0A9X5BET1</accession>
<dbReference type="RefSeq" id="WP_160559563.1">
    <property type="nucleotide sequence ID" value="NZ_QZDT01000008.1"/>
</dbReference>
<protein>
    <submittedName>
        <fullName evidence="2">Uncharacterized protein</fullName>
    </submittedName>
</protein>
<name>A0A9X5BET1_9FIRM</name>
<evidence type="ECO:0000256" key="1">
    <source>
        <dbReference type="SAM" id="SignalP"/>
    </source>
</evidence>
<keyword evidence="1" id="KW-0732">Signal</keyword>
<feature type="signal peptide" evidence="1">
    <location>
        <begin position="1"/>
        <end position="25"/>
    </location>
</feature>
<feature type="chain" id="PRO_5040892198" evidence="1">
    <location>
        <begin position="26"/>
        <end position="253"/>
    </location>
</feature>